<proteinExistence type="predicted"/>
<dbReference type="RefSeq" id="WP_013064113.1">
    <property type="nucleotide sequence ID" value="NZ_BPTT01000001.1"/>
</dbReference>
<keyword evidence="1" id="KW-0175">Coiled coil</keyword>
<evidence type="ECO:0000259" key="2">
    <source>
        <dbReference type="SMART" id="SM00974"/>
    </source>
</evidence>
<feature type="domain" description="Bacteriophage T5 Orf172 DNA-binding" evidence="2">
    <location>
        <begin position="447"/>
        <end position="530"/>
    </location>
</feature>
<dbReference type="Proteomes" id="UP000887097">
    <property type="component" value="Unassembled WGS sequence"/>
</dbReference>
<dbReference type="EMBL" id="BPTT01000001">
    <property type="protein sequence ID" value="GJG32984.1"/>
    <property type="molecule type" value="Genomic_DNA"/>
</dbReference>
<evidence type="ECO:0000313" key="4">
    <source>
        <dbReference type="Proteomes" id="UP000887097"/>
    </source>
</evidence>
<dbReference type="InterPro" id="IPR018306">
    <property type="entry name" value="Phage_T5_Orf172_DNA-bd"/>
</dbReference>
<name>A0AA37I272_XYLRU</name>
<evidence type="ECO:0000313" key="3">
    <source>
        <dbReference type="EMBL" id="GJG32984.1"/>
    </source>
</evidence>
<evidence type="ECO:0000256" key="1">
    <source>
        <dbReference type="SAM" id="Coils"/>
    </source>
</evidence>
<dbReference type="AlphaFoldDB" id="A0AA37I272"/>
<feature type="coiled-coil region" evidence="1">
    <location>
        <begin position="344"/>
        <end position="433"/>
    </location>
</feature>
<dbReference type="Pfam" id="PF13455">
    <property type="entry name" value="MUG113"/>
    <property type="match status" value="1"/>
</dbReference>
<dbReference type="SMART" id="SM00974">
    <property type="entry name" value="T5orf172"/>
    <property type="match status" value="1"/>
</dbReference>
<accession>A0AA37I272</accession>
<feature type="coiled-coil region" evidence="1">
    <location>
        <begin position="7"/>
        <end position="90"/>
    </location>
</feature>
<gene>
    <name evidence="3" type="ORF">PRMUPPPA20_10930</name>
</gene>
<comment type="caution">
    <text evidence="3">The sequence shown here is derived from an EMBL/GenBank/DDBJ whole genome shotgun (WGS) entry which is preliminary data.</text>
</comment>
<sequence length="562" mass="66393">MAIFDFLKSHEEKVNERKAEIAALQQQVVSLRDEVASEEKEKEELRSQIVELKNLVVAQKNELYDLQQDKEKTKKQVDSLHERYEKLHALLTRSTRKLNCMESSDEFLLFDVGSPYLVALDEVDYEELCKYHNLREENHSYYDKKKQREDELHAIELKIEDANKELTNLREELVKQRDINYAYEINNIKEQTSEYIHELNDIKADINSYLKNHKDKIRLEVIHEIYQRANLCEDEALRNLRETIDGVNIDQIQLALDLKKMLLKPPYKVNPQEWTFAEIYLCNLLNEFAQLNIVKIIKEMKNSDWDTIKVKIGSLVNILELRMIGTGFRIDPSYGKNLFNYMEAKYLYIQKQQIEREKEREEREAQREYERAIKKALKDEEKAQEALEKKKREMAEAQTQEKIQKLQEQIKGLENALVEARELRERAMSMAQQTKIGYVYVISNIGSFGKDVYKIGMTRRLDPMERIMELSNASVPFPFDVHTFIYSEDAPALEADLHRRFDAKKVNSINYRKEYFNVTLDEIKAALKEKGVDANFVDEPDAFQYRESLMKNRDGILSTIQQ</sequence>
<dbReference type="GeneID" id="31502488"/>
<feature type="coiled-coil region" evidence="1">
    <location>
        <begin position="145"/>
        <end position="179"/>
    </location>
</feature>
<protein>
    <recommendedName>
        <fullName evidence="2">Bacteriophage T5 Orf172 DNA-binding domain-containing protein</fullName>
    </recommendedName>
</protein>
<organism evidence="3 4">
    <name type="scientific">Xylanibacter ruminicola</name>
    <name type="common">Prevotella ruminicola</name>
    <dbReference type="NCBI Taxonomy" id="839"/>
    <lineage>
        <taxon>Bacteria</taxon>
        <taxon>Pseudomonadati</taxon>
        <taxon>Bacteroidota</taxon>
        <taxon>Bacteroidia</taxon>
        <taxon>Bacteroidales</taxon>
        <taxon>Prevotellaceae</taxon>
        <taxon>Xylanibacter</taxon>
    </lineage>
</organism>
<reference evidence="3" key="1">
    <citation type="submission" date="2021-08" db="EMBL/GenBank/DDBJ databases">
        <title>Prevotella lacticifex sp. nov., isolated from rumen of cow.</title>
        <authorList>
            <person name="Shinkai T."/>
            <person name="Ikeyama N."/>
            <person name="Kumagai M."/>
            <person name="Ohmori H."/>
            <person name="Sakamoto M."/>
            <person name="Ohkuma M."/>
            <person name="Mitsumori M."/>
        </authorList>
    </citation>
    <scope>NUCLEOTIDE SEQUENCE</scope>
    <source>
        <strain evidence="3">JCM 8259</strain>
    </source>
</reference>